<evidence type="ECO:0000256" key="16">
    <source>
        <dbReference type="SAM" id="Coils"/>
    </source>
</evidence>
<evidence type="ECO:0000259" key="18">
    <source>
        <dbReference type="Pfam" id="PF02706"/>
    </source>
</evidence>
<dbReference type="SUPFAM" id="SSF52540">
    <property type="entry name" value="P-loop containing nucleoside triphosphate hydrolases"/>
    <property type="match status" value="1"/>
</dbReference>
<keyword evidence="10" id="KW-0418">Kinase</keyword>
<evidence type="ECO:0000256" key="14">
    <source>
        <dbReference type="ARBA" id="ARBA00023137"/>
    </source>
</evidence>
<accession>A0A9D1VQI5</accession>
<comment type="similarity">
    <text evidence="3">Belongs to the etk/wzc family.</text>
</comment>
<dbReference type="GO" id="GO:0004715">
    <property type="term" value="F:non-membrane spanning protein tyrosine kinase activity"/>
    <property type="evidence" value="ECO:0007669"/>
    <property type="project" value="UniProtKB-EC"/>
</dbReference>
<feature type="transmembrane region" description="Helical" evidence="17">
    <location>
        <begin position="505"/>
        <end position="523"/>
    </location>
</feature>
<dbReference type="InterPro" id="IPR027417">
    <property type="entry name" value="P-loop_NTPase"/>
</dbReference>
<evidence type="ECO:0000256" key="11">
    <source>
        <dbReference type="ARBA" id="ARBA00022840"/>
    </source>
</evidence>
<feature type="transmembrane region" description="Helical" evidence="17">
    <location>
        <begin position="33"/>
        <end position="52"/>
    </location>
</feature>
<dbReference type="InterPro" id="IPR025669">
    <property type="entry name" value="AAA_dom"/>
</dbReference>
<feature type="coiled-coil region" evidence="16">
    <location>
        <begin position="430"/>
        <end position="457"/>
    </location>
</feature>
<dbReference type="PANTHER" id="PTHR32309">
    <property type="entry name" value="TYROSINE-PROTEIN KINASE"/>
    <property type="match status" value="1"/>
</dbReference>
<dbReference type="Pfam" id="PF13614">
    <property type="entry name" value="AAA_31"/>
    <property type="match status" value="1"/>
</dbReference>
<dbReference type="PANTHER" id="PTHR32309:SF13">
    <property type="entry name" value="FERRIC ENTEROBACTIN TRANSPORT PROTEIN FEPE"/>
    <property type="match status" value="1"/>
</dbReference>
<evidence type="ECO:0000256" key="7">
    <source>
        <dbReference type="ARBA" id="ARBA00022679"/>
    </source>
</evidence>
<keyword evidence="13 17" id="KW-0472">Membrane</keyword>
<comment type="caution">
    <text evidence="20">The sequence shown here is derived from an EMBL/GenBank/DDBJ whole genome shotgun (WGS) entry which is preliminary data.</text>
</comment>
<keyword evidence="9" id="KW-0547">Nucleotide-binding</keyword>
<reference evidence="20" key="1">
    <citation type="journal article" date="2021" name="PeerJ">
        <title>Extensive microbial diversity within the chicken gut microbiome revealed by metagenomics and culture.</title>
        <authorList>
            <person name="Gilroy R."/>
            <person name="Ravi A."/>
            <person name="Getino M."/>
            <person name="Pursley I."/>
            <person name="Horton D.L."/>
            <person name="Alikhan N.F."/>
            <person name="Baker D."/>
            <person name="Gharbi K."/>
            <person name="Hall N."/>
            <person name="Watson M."/>
            <person name="Adriaenssens E.M."/>
            <person name="Foster-Nyarko E."/>
            <person name="Jarju S."/>
            <person name="Secka A."/>
            <person name="Antonio M."/>
            <person name="Oren A."/>
            <person name="Chaudhuri R.R."/>
            <person name="La Ragione R."/>
            <person name="Hildebrand F."/>
            <person name="Pallen M.J."/>
        </authorList>
    </citation>
    <scope>NUCLEOTIDE SEQUENCE</scope>
    <source>
        <strain evidence="20">ChiHjej12B11-16260</strain>
    </source>
</reference>
<keyword evidence="7 20" id="KW-0808">Transferase</keyword>
<comment type="subcellular location">
    <subcellularLocation>
        <location evidence="1">Cell inner membrane</location>
        <topology evidence="1">Multi-pass membrane protein</topology>
    </subcellularLocation>
</comment>
<feature type="domain" description="Polysaccharide chain length determinant N-terminal" evidence="18">
    <location>
        <begin position="31"/>
        <end position="111"/>
    </location>
</feature>
<dbReference type="CDD" id="cd05387">
    <property type="entry name" value="BY-kinase"/>
    <property type="match status" value="1"/>
</dbReference>
<proteinExistence type="inferred from homology"/>
<evidence type="ECO:0000256" key="12">
    <source>
        <dbReference type="ARBA" id="ARBA00022989"/>
    </source>
</evidence>
<reference evidence="20" key="2">
    <citation type="submission" date="2021-04" db="EMBL/GenBank/DDBJ databases">
        <authorList>
            <person name="Gilroy R."/>
        </authorList>
    </citation>
    <scope>NUCLEOTIDE SEQUENCE</scope>
    <source>
        <strain evidence="20">ChiHjej12B11-16260</strain>
    </source>
</reference>
<keyword evidence="6" id="KW-0997">Cell inner membrane</keyword>
<evidence type="ECO:0000256" key="10">
    <source>
        <dbReference type="ARBA" id="ARBA00022777"/>
    </source>
</evidence>
<dbReference type="InterPro" id="IPR050445">
    <property type="entry name" value="Bact_polysacc_biosynth/exp"/>
</dbReference>
<feature type="domain" description="AAA" evidence="19">
    <location>
        <begin position="601"/>
        <end position="710"/>
    </location>
</feature>
<keyword evidence="5" id="KW-1003">Cell membrane</keyword>
<dbReference type="AlphaFoldDB" id="A0A9D1VQI5"/>
<evidence type="ECO:0000313" key="20">
    <source>
        <dbReference type="EMBL" id="HIX44758.1"/>
    </source>
</evidence>
<evidence type="ECO:0000256" key="5">
    <source>
        <dbReference type="ARBA" id="ARBA00022475"/>
    </source>
</evidence>
<name>A0A9D1VQI5_9BACT</name>
<dbReference type="FunFam" id="3.40.50.300:FF:000527">
    <property type="entry name" value="Tyrosine-protein kinase etk"/>
    <property type="match status" value="1"/>
</dbReference>
<keyword evidence="14" id="KW-0829">Tyrosine-protein kinase</keyword>
<evidence type="ECO:0000256" key="2">
    <source>
        <dbReference type="ARBA" id="ARBA00007316"/>
    </source>
</evidence>
<dbReference type="InterPro" id="IPR003856">
    <property type="entry name" value="LPS_length_determ_N"/>
</dbReference>
<evidence type="ECO:0000256" key="4">
    <source>
        <dbReference type="ARBA" id="ARBA00011903"/>
    </source>
</evidence>
<dbReference type="Proteomes" id="UP000824246">
    <property type="component" value="Unassembled WGS sequence"/>
</dbReference>
<comment type="similarity">
    <text evidence="2">Belongs to the CpsD/CapB family.</text>
</comment>
<dbReference type="GO" id="GO:0005886">
    <property type="term" value="C:plasma membrane"/>
    <property type="evidence" value="ECO:0007669"/>
    <property type="project" value="UniProtKB-SubCell"/>
</dbReference>
<dbReference type="EC" id="2.7.10.2" evidence="4"/>
<dbReference type="GO" id="GO:0005524">
    <property type="term" value="F:ATP binding"/>
    <property type="evidence" value="ECO:0007669"/>
    <property type="project" value="UniProtKB-KW"/>
</dbReference>
<keyword evidence="12 17" id="KW-1133">Transmembrane helix</keyword>
<keyword evidence="16" id="KW-0175">Coiled coil</keyword>
<dbReference type="InterPro" id="IPR005702">
    <property type="entry name" value="Wzc-like_C"/>
</dbReference>
<keyword evidence="8 17" id="KW-0812">Transmembrane</keyword>
<organism evidence="20 21">
    <name type="scientific">Candidatus Barnesiella excrementipullorum</name>
    <dbReference type="NCBI Taxonomy" id="2838479"/>
    <lineage>
        <taxon>Bacteria</taxon>
        <taxon>Pseudomonadati</taxon>
        <taxon>Bacteroidota</taxon>
        <taxon>Bacteroidia</taxon>
        <taxon>Bacteroidales</taxon>
        <taxon>Barnesiellaceae</taxon>
        <taxon>Barnesiella</taxon>
    </lineage>
</organism>
<evidence type="ECO:0000256" key="9">
    <source>
        <dbReference type="ARBA" id="ARBA00022741"/>
    </source>
</evidence>
<dbReference type="Pfam" id="PF02706">
    <property type="entry name" value="Wzz"/>
    <property type="match status" value="1"/>
</dbReference>
<dbReference type="Gene3D" id="3.40.50.300">
    <property type="entry name" value="P-loop containing nucleotide triphosphate hydrolases"/>
    <property type="match status" value="1"/>
</dbReference>
<evidence type="ECO:0000313" key="21">
    <source>
        <dbReference type="Proteomes" id="UP000824246"/>
    </source>
</evidence>
<dbReference type="EMBL" id="DXFB01000022">
    <property type="protein sequence ID" value="HIX44758.1"/>
    <property type="molecule type" value="Genomic_DNA"/>
</dbReference>
<evidence type="ECO:0000256" key="1">
    <source>
        <dbReference type="ARBA" id="ARBA00004429"/>
    </source>
</evidence>
<evidence type="ECO:0000256" key="3">
    <source>
        <dbReference type="ARBA" id="ARBA00008883"/>
    </source>
</evidence>
<evidence type="ECO:0000256" key="13">
    <source>
        <dbReference type="ARBA" id="ARBA00023136"/>
    </source>
</evidence>
<dbReference type="NCBIfam" id="TIGR01007">
    <property type="entry name" value="eps_fam"/>
    <property type="match status" value="1"/>
</dbReference>
<dbReference type="GO" id="GO:0042802">
    <property type="term" value="F:identical protein binding"/>
    <property type="evidence" value="ECO:0007669"/>
    <property type="project" value="UniProtKB-ARBA"/>
</dbReference>
<evidence type="ECO:0000256" key="6">
    <source>
        <dbReference type="ARBA" id="ARBA00022519"/>
    </source>
</evidence>
<comment type="catalytic activity">
    <reaction evidence="15">
        <text>L-tyrosyl-[protein] + ATP = O-phospho-L-tyrosyl-[protein] + ADP + H(+)</text>
        <dbReference type="Rhea" id="RHEA:10596"/>
        <dbReference type="Rhea" id="RHEA-COMP:10136"/>
        <dbReference type="Rhea" id="RHEA-COMP:20101"/>
        <dbReference type="ChEBI" id="CHEBI:15378"/>
        <dbReference type="ChEBI" id="CHEBI:30616"/>
        <dbReference type="ChEBI" id="CHEBI:46858"/>
        <dbReference type="ChEBI" id="CHEBI:61978"/>
        <dbReference type="ChEBI" id="CHEBI:456216"/>
        <dbReference type="EC" id="2.7.10.2"/>
    </reaction>
</comment>
<evidence type="ECO:0000256" key="15">
    <source>
        <dbReference type="ARBA" id="ARBA00051245"/>
    </source>
</evidence>
<gene>
    <name evidence="20" type="ORF">H9982_00915</name>
</gene>
<keyword evidence="11" id="KW-0067">ATP-binding</keyword>
<protein>
    <recommendedName>
        <fullName evidence="4">non-specific protein-tyrosine kinase</fullName>
        <ecNumber evidence="4">2.7.10.2</ecNumber>
    </recommendedName>
</protein>
<evidence type="ECO:0000259" key="19">
    <source>
        <dbReference type="Pfam" id="PF13614"/>
    </source>
</evidence>
<evidence type="ECO:0000256" key="17">
    <source>
        <dbReference type="SAM" id="Phobius"/>
    </source>
</evidence>
<sequence length="806" mass="91623">MENNNINLQQGNEQEENGGFDFTLFLLECLSHWKWFLLSLIVVLGFAVYYTMKSVPIYNVKALVLMVDKWSKSESDVLTQSLGITSGVDNIFNEIEVMRSRTIVKKVVDDLDLYASYSMKGKVRNQPLYNNTPFVVRPDSTTNIGQMQTSLNFTIKPATADGTYNIEVKYVFEKERKEAEFATKEFPFTAYIPAVGTFVIEHVMGYDSIQNELYVTLRNPNDVAKSIASGLKISQFDKNTLLLDISYNTPIEQMGIDIINRVVYYYNEDGIAEKNRAANNTEAFINKRLVAIQKELSTVEEEVEQYRTQRGLTDISSEAQLYLQQTGEADKERSELDVQLSLVEYVETFLGESENIFAPIPALGITDDGLRSVIGDYNKAIAAREKLLSTSSENNPVVQEYTQNIRALRSNVLQGVASTRRGIELRKKDIQRQDSEIEEKIRNVPQYERELTDIMRQQRIKENLFVFLLEKREENALTQTLAVGDARMVDEPSSDGIVAPQKMKIFFGAFIIALLIPACIIFLKRLMFPAFQDKVELERLTNIPVLAELPHNGSNDFFVVREKSNDAIAELFRLLRNNLQFCFSSPEKKVVLVTSSVSKEGKTFVSSNLAVSFALTGKKVILVGLDIRRPRIAYHFDLPNKKGVTNYLSGQITDIDELIQHSGKVDTLDILSGGPIPPNPNELLLNPNLDKLFAELRERYDYIIIDSAPVCMVSDSFLINRVVDVTLFVTRAAYTSRSHIKALNPLAVNNKLNSLYLCINDVNITSHTYSYRRYGYSYGTTTYGSYGYGEDNDSHEHKKRHWFKRK</sequence>
<evidence type="ECO:0000256" key="8">
    <source>
        <dbReference type="ARBA" id="ARBA00022692"/>
    </source>
</evidence>